<feature type="domain" description="Carrier" evidence="5">
    <location>
        <begin position="1561"/>
        <end position="1636"/>
    </location>
</feature>
<dbReference type="Gene3D" id="3.30.559.30">
    <property type="entry name" value="Nonribosomal peptide synthetase, condensation domain"/>
    <property type="match status" value="1"/>
</dbReference>
<dbReference type="Pfam" id="PF00668">
    <property type="entry name" value="Condensation"/>
    <property type="match status" value="1"/>
</dbReference>
<keyword evidence="3" id="KW-0597">Phosphoprotein</keyword>
<dbReference type="InterPro" id="IPR020806">
    <property type="entry name" value="PKS_PP-bd"/>
</dbReference>
<dbReference type="Gene3D" id="3.30.559.10">
    <property type="entry name" value="Chloramphenicol acetyltransferase-like domain"/>
    <property type="match status" value="1"/>
</dbReference>
<dbReference type="SUPFAM" id="SSF56801">
    <property type="entry name" value="Acetyl-CoA synthetase-like"/>
    <property type="match status" value="2"/>
</dbReference>
<dbReference type="Proteomes" id="UP000239494">
    <property type="component" value="Unassembled WGS sequence"/>
</dbReference>
<evidence type="ECO:0000256" key="3">
    <source>
        <dbReference type="ARBA" id="ARBA00022553"/>
    </source>
</evidence>
<dbReference type="GO" id="GO:0005737">
    <property type="term" value="C:cytoplasm"/>
    <property type="evidence" value="ECO:0007669"/>
    <property type="project" value="TreeGrafter"/>
</dbReference>
<dbReference type="Pfam" id="PF00501">
    <property type="entry name" value="AMP-binding"/>
    <property type="match status" value="2"/>
</dbReference>
<dbReference type="CDD" id="cd12114">
    <property type="entry name" value="A_NRPS_TlmIV_like"/>
    <property type="match status" value="1"/>
</dbReference>
<dbReference type="RefSeq" id="WP_106192422.1">
    <property type="nucleotide sequence ID" value="NZ_PVTF01000011.1"/>
</dbReference>
<evidence type="ECO:0000256" key="4">
    <source>
        <dbReference type="SAM" id="MobiDB-lite"/>
    </source>
</evidence>
<dbReference type="PANTHER" id="PTHR45527">
    <property type="entry name" value="NONRIBOSOMAL PEPTIDE SYNTHETASE"/>
    <property type="match status" value="1"/>
</dbReference>
<feature type="compositionally biased region" description="Basic and acidic residues" evidence="4">
    <location>
        <begin position="1"/>
        <end position="14"/>
    </location>
</feature>
<dbReference type="GO" id="GO:0043041">
    <property type="term" value="P:amino acid activation for nonribosomal peptide biosynthetic process"/>
    <property type="evidence" value="ECO:0007669"/>
    <property type="project" value="TreeGrafter"/>
</dbReference>
<dbReference type="FunFam" id="1.10.1200.10:FF:000005">
    <property type="entry name" value="Nonribosomal peptide synthetase 1"/>
    <property type="match status" value="1"/>
</dbReference>
<evidence type="ECO:0000313" key="7">
    <source>
        <dbReference type="Proteomes" id="UP000239494"/>
    </source>
</evidence>
<dbReference type="InterPro" id="IPR001242">
    <property type="entry name" value="Condensation_dom"/>
</dbReference>
<dbReference type="Pfam" id="PF13193">
    <property type="entry name" value="AMP-binding_C"/>
    <property type="match status" value="2"/>
</dbReference>
<dbReference type="InterPro" id="IPR042099">
    <property type="entry name" value="ANL_N_sf"/>
</dbReference>
<dbReference type="FunFam" id="3.40.50.12780:FF:000012">
    <property type="entry name" value="Non-ribosomal peptide synthetase"/>
    <property type="match status" value="2"/>
</dbReference>
<keyword evidence="2" id="KW-0596">Phosphopantetheine</keyword>
<dbReference type="CDD" id="cd19531">
    <property type="entry name" value="LCL_NRPS-like"/>
    <property type="match status" value="1"/>
</dbReference>
<dbReference type="InterPro" id="IPR020845">
    <property type="entry name" value="AMP-binding_CS"/>
</dbReference>
<dbReference type="Gene3D" id="3.40.50.980">
    <property type="match status" value="2"/>
</dbReference>
<dbReference type="Gene3D" id="2.30.38.10">
    <property type="entry name" value="Luciferase, Domain 3"/>
    <property type="match status" value="1"/>
</dbReference>
<dbReference type="InterPro" id="IPR010071">
    <property type="entry name" value="AA_adenyl_dom"/>
</dbReference>
<evidence type="ECO:0000256" key="1">
    <source>
        <dbReference type="ARBA" id="ARBA00001957"/>
    </source>
</evidence>
<dbReference type="GO" id="GO:0003824">
    <property type="term" value="F:catalytic activity"/>
    <property type="evidence" value="ECO:0007669"/>
    <property type="project" value="InterPro"/>
</dbReference>
<dbReference type="NCBIfam" id="TIGR01733">
    <property type="entry name" value="AA-adenyl-dom"/>
    <property type="match status" value="2"/>
</dbReference>
<gene>
    <name evidence="6" type="ORF">CLV43_111313</name>
</gene>
<dbReference type="InterPro" id="IPR023213">
    <property type="entry name" value="CAT-like_dom_sf"/>
</dbReference>
<dbReference type="SUPFAM" id="SSF47336">
    <property type="entry name" value="ACP-like"/>
    <property type="match status" value="2"/>
</dbReference>
<accession>A0A2T0SU45</accession>
<dbReference type="FunFam" id="3.40.50.980:FF:000001">
    <property type="entry name" value="Non-ribosomal peptide synthetase"/>
    <property type="match status" value="1"/>
</dbReference>
<evidence type="ECO:0000313" key="6">
    <source>
        <dbReference type="EMBL" id="PRY36941.1"/>
    </source>
</evidence>
<dbReference type="SUPFAM" id="SSF52777">
    <property type="entry name" value="CoA-dependent acyltransferases"/>
    <property type="match status" value="2"/>
</dbReference>
<dbReference type="SMART" id="SM00823">
    <property type="entry name" value="PKS_PP"/>
    <property type="match status" value="2"/>
</dbReference>
<dbReference type="EMBL" id="PVTF01000011">
    <property type="protein sequence ID" value="PRY36941.1"/>
    <property type="molecule type" value="Genomic_DNA"/>
</dbReference>
<dbReference type="PANTHER" id="PTHR45527:SF1">
    <property type="entry name" value="FATTY ACID SYNTHASE"/>
    <property type="match status" value="1"/>
</dbReference>
<dbReference type="GO" id="GO:0008610">
    <property type="term" value="P:lipid biosynthetic process"/>
    <property type="evidence" value="ECO:0007669"/>
    <property type="project" value="UniProtKB-ARBA"/>
</dbReference>
<dbReference type="GO" id="GO:0044550">
    <property type="term" value="P:secondary metabolite biosynthetic process"/>
    <property type="evidence" value="ECO:0007669"/>
    <property type="project" value="TreeGrafter"/>
</dbReference>
<feature type="region of interest" description="Disordered" evidence="4">
    <location>
        <begin position="1536"/>
        <end position="1562"/>
    </location>
</feature>
<organism evidence="6 7">
    <name type="scientific">Umezawaea tangerina</name>
    <dbReference type="NCBI Taxonomy" id="84725"/>
    <lineage>
        <taxon>Bacteria</taxon>
        <taxon>Bacillati</taxon>
        <taxon>Actinomycetota</taxon>
        <taxon>Actinomycetes</taxon>
        <taxon>Pseudonocardiales</taxon>
        <taxon>Pseudonocardiaceae</taxon>
        <taxon>Umezawaea</taxon>
    </lineage>
</organism>
<dbReference type="Gene3D" id="3.40.50.12780">
    <property type="entry name" value="N-terminal domain of ligase-like"/>
    <property type="match status" value="1"/>
</dbReference>
<name>A0A2T0SU45_9PSEU</name>
<dbReference type="Gene3D" id="1.10.1200.10">
    <property type="entry name" value="ACP-like"/>
    <property type="match status" value="2"/>
</dbReference>
<dbReference type="GO" id="GO:0031177">
    <property type="term" value="F:phosphopantetheine binding"/>
    <property type="evidence" value="ECO:0007669"/>
    <property type="project" value="InterPro"/>
</dbReference>
<dbReference type="Pfam" id="PF00550">
    <property type="entry name" value="PP-binding"/>
    <property type="match status" value="2"/>
</dbReference>
<feature type="domain" description="Carrier" evidence="5">
    <location>
        <begin position="508"/>
        <end position="583"/>
    </location>
</feature>
<dbReference type="Gene3D" id="3.30.300.30">
    <property type="match status" value="2"/>
</dbReference>
<comment type="caution">
    <text evidence="6">The sequence shown here is derived from an EMBL/GenBank/DDBJ whole genome shotgun (WGS) entry which is preliminary data.</text>
</comment>
<dbReference type="OrthoDB" id="2472181at2"/>
<keyword evidence="7" id="KW-1185">Reference proteome</keyword>
<evidence type="ECO:0000259" key="5">
    <source>
        <dbReference type="PROSITE" id="PS50075"/>
    </source>
</evidence>
<dbReference type="PROSITE" id="PS00455">
    <property type="entry name" value="AMP_BINDING"/>
    <property type="match status" value="2"/>
</dbReference>
<sequence>MAHNTPDRSLHRLVENSAARSPERTAVITPDRTLTYRELDELAEAVADRLRPVVGADRLVAIAMRKGWEQVVAVLGVLKSGAAYLPVDPALPEARLRQVLELAECTTVLTQPGLLDGLDGVELSIVDEGLTGVPGTASPDVPGDLAYVIFTSGSTGVPKGVMIEHGGVADTVLEIDRRFDVGPADRTIGLSSLSFDLSVYDVFGPLAVGGALVLPAADRAGDPAHWAEAMRRHGVSVWHTVPALMGMLLSWLEDTGTPAPPALRLVVLTGDWIPVDLPDRVRAHFPDATVVSMGGATETSINSLVHVIGDVDPSWTSIPYGVPLPGEGCLVLDDDLRPVPDGQDGELCVTGTGLARGYWRDPERTAASFPTHPDTGERLYRTGDRGRVTPDGTIEFLGRRDNQVKVNGYRVELGDVEAGLLACGGVRGAVAVATGPRTALTGLTAFVVADDFDPARIRTRLDALLPAYMVPGTIRAVEAFPLTANGKVDRAALRELAAQAGPAADDEPPRPGTERRVADLLAELTGRPVTSRTAHFFDLGGNSLLSAQVATRLRREFGVEVPIGLALTHPSVERMAAALGEAPARAASTEPALVARSVAGTPSPVSFGQEQVWFLDRLVGGNRAYHFQCGVRFTGALRPELVQRALTEVVARHEILRTTFHDSLDGPVQVVHPPTEVPLPQVDLRGLPESEREAALARGQKEEIARSFDLEQGPLIVWKLYRIADDDWVVTETEHHLVHDGWTVAVFWREVSELYSAWVRGEEPVLAELPIQFADFSAWQRERYLGGRRDEVLPYWKRRLTGVTPFDLAISRPRPAKQTFTGRAMRVAMPAPLYARLREFAAAEGLSLFVLMFSTFTLLMHRYSGARDLCVGTWMANRDRAETENLIGMLVNMVGLRTEVTGEESFRELASRTRTAVLEALAHQDAPFDDVVRELDLPRDASRNPLVQTCFSFHDSPVPDFDWPDATGALTEYHNDSAKFDINVVVVPRAEQLRTSGTPGERDRLTLIWEYNTDLIDPDAAERMVGHFQRLLATAVADPDAPVDSLDMLVDADREAIAAGVPEVSVDETGTTLVDLFRAQVAARSDAVAVRSGGDVLTYRQLHDRAAGLAGTLRRRGVGVGDRVAVCVDRSCDLVVALLGTAMAGAAYVPLDHRHPKARNDFMLTDAQVDVVVTERALAGHFADRAVVLVGERGVGDLVAATAGGDDLAYVLYTSGSTGTPKGVRVPHRALSHLLRAISRQVGITDRDVLLAVTTATFDIAALELFAPLVNGATLEIAPTGVSTDGEALAALLAESRATVMQATPMTWRMLTEVGWRPRGGFTALCGGEAMPADLAAELAPRVDSCWNLYGPTETTIWSTAHRVRGDENSVPIGRPLANTTIRVLDAAGQEAAAGLPGELHIGGAGLAEGYTSPELTAERFVELPGGGRFYRTGDVVRRLPNGDLQFLHRVDSQVKLHGYRIELEEVEHALRSHPSVTDCAVDLRGEPVRLIGYYVPRPGAMPTHAELTAHLAGRLPAYMVPVDFVSVAGIPASANGKTDRRALPDPVPAPVEEPGSTATEALSEKEEDLARIWAEVLGRDRVGAQDDFFILGGHSLLALRLVSRIKARMSTTISVDLVFDHPTVRELASVLDSGVR</sequence>
<dbReference type="InterPro" id="IPR006162">
    <property type="entry name" value="Ppantetheine_attach_site"/>
</dbReference>
<dbReference type="InterPro" id="IPR000873">
    <property type="entry name" value="AMP-dep_synth/lig_dom"/>
</dbReference>
<dbReference type="InterPro" id="IPR045851">
    <property type="entry name" value="AMP-bd_C_sf"/>
</dbReference>
<protein>
    <submittedName>
        <fullName evidence="6">Amino acid adenylation domain-containing protein</fullName>
    </submittedName>
</protein>
<proteinExistence type="predicted"/>
<evidence type="ECO:0000256" key="2">
    <source>
        <dbReference type="ARBA" id="ARBA00022450"/>
    </source>
</evidence>
<dbReference type="InterPro" id="IPR025110">
    <property type="entry name" value="AMP-bd_C"/>
</dbReference>
<dbReference type="InterPro" id="IPR009081">
    <property type="entry name" value="PP-bd_ACP"/>
</dbReference>
<dbReference type="InterPro" id="IPR036736">
    <property type="entry name" value="ACP-like_sf"/>
</dbReference>
<dbReference type="PROSITE" id="PS50075">
    <property type="entry name" value="CARRIER"/>
    <property type="match status" value="2"/>
</dbReference>
<feature type="region of interest" description="Disordered" evidence="4">
    <location>
        <begin position="1"/>
        <end position="22"/>
    </location>
</feature>
<comment type="cofactor">
    <cofactor evidence="1">
        <name>pantetheine 4'-phosphate</name>
        <dbReference type="ChEBI" id="CHEBI:47942"/>
    </cofactor>
</comment>
<reference evidence="6 7" key="1">
    <citation type="submission" date="2018-03" db="EMBL/GenBank/DDBJ databases">
        <title>Genomic Encyclopedia of Archaeal and Bacterial Type Strains, Phase II (KMG-II): from individual species to whole genera.</title>
        <authorList>
            <person name="Goeker M."/>
        </authorList>
    </citation>
    <scope>NUCLEOTIDE SEQUENCE [LARGE SCALE GENOMIC DNA]</scope>
    <source>
        <strain evidence="6 7">DSM 44720</strain>
    </source>
</reference>
<dbReference type="PROSITE" id="PS00012">
    <property type="entry name" value="PHOSPHOPANTETHEINE"/>
    <property type="match status" value="1"/>
</dbReference>